<evidence type="ECO:0000313" key="4">
    <source>
        <dbReference type="EMBL" id="RHY18050.1"/>
    </source>
</evidence>
<feature type="domain" description="PLOD1-3-like GT" evidence="3">
    <location>
        <begin position="185"/>
        <end position="264"/>
    </location>
</feature>
<reference evidence="4 5" key="1">
    <citation type="submission" date="2018-08" db="EMBL/GenBank/DDBJ databases">
        <title>Aphanomyces genome sequencing and annotation.</title>
        <authorList>
            <person name="Minardi D."/>
            <person name="Oidtmann B."/>
            <person name="Van Der Giezen M."/>
            <person name="Studholme D.J."/>
        </authorList>
    </citation>
    <scope>NUCLEOTIDE SEQUENCE [LARGE SCALE GENOMIC DNA]</scope>
    <source>
        <strain evidence="4 5">Kv</strain>
    </source>
</reference>
<keyword evidence="2" id="KW-0812">Transmembrane</keyword>
<dbReference type="InterPro" id="IPR057589">
    <property type="entry name" value="GT_PLOD"/>
</dbReference>
<organism evidence="4 5">
    <name type="scientific">Aphanomyces astaci</name>
    <name type="common">Crayfish plague agent</name>
    <dbReference type="NCBI Taxonomy" id="112090"/>
    <lineage>
        <taxon>Eukaryota</taxon>
        <taxon>Sar</taxon>
        <taxon>Stramenopiles</taxon>
        <taxon>Oomycota</taxon>
        <taxon>Saprolegniomycetes</taxon>
        <taxon>Saprolegniales</taxon>
        <taxon>Verrucalvaceae</taxon>
        <taxon>Aphanomyces</taxon>
    </lineage>
</organism>
<dbReference type="CDD" id="cd22997">
    <property type="entry name" value="GT_LH"/>
    <property type="match status" value="1"/>
</dbReference>
<feature type="region of interest" description="Disordered" evidence="1">
    <location>
        <begin position="81"/>
        <end position="129"/>
    </location>
</feature>
<keyword evidence="2" id="KW-1133">Transmembrane helix</keyword>
<evidence type="ECO:0000259" key="3">
    <source>
        <dbReference type="Pfam" id="PF25342"/>
    </source>
</evidence>
<accession>A0A397BGM5</accession>
<dbReference type="VEuPathDB" id="FungiDB:H257_06429"/>
<feature type="transmembrane region" description="Helical" evidence="2">
    <location>
        <begin position="31"/>
        <end position="54"/>
    </location>
</feature>
<dbReference type="EMBL" id="QUSZ01003551">
    <property type="protein sequence ID" value="RHY18050.1"/>
    <property type="molecule type" value="Genomic_DNA"/>
</dbReference>
<dbReference type="AlphaFoldDB" id="A0A397BGM5"/>
<name>A0A397BGM5_APHAT</name>
<evidence type="ECO:0000313" key="5">
    <source>
        <dbReference type="Proteomes" id="UP000265427"/>
    </source>
</evidence>
<gene>
    <name evidence="4" type="ORF">DYB36_010057</name>
</gene>
<feature type="compositionally biased region" description="Low complexity" evidence="1">
    <location>
        <begin position="82"/>
        <end position="119"/>
    </location>
</feature>
<sequence length="500" mass="55621">MHHHRSDTDVALPLITLPLRRRASFSRPHKLATVTLALCLLVGATGLSLNVSVLQQPWGPIHPSTANDRVRHADEIAQLHHNITNGRSNNSTNRNTPTDLALPTPKATVFTTPAPTTTTPQPPTPKPTTMIPGFVPRKLRFLTLADNPRPEICLLAASVFAYESSSVLEVLGWNYSSTFFDGTTCGQGCANKRDGKQYRHGQQKKLHWLSHYFEKNPELHDDDLVLFTDAWDVVVQDDPQKLTQLFLQQTKLKRGVIFNGEPSCGDSFGNGGNYGNQLRQKKWTIQLTVDQKPRVIAGQNMCSAVAAKTASTDAAPGPNWSLGSGGFLGDVRSIRAFLRRITEIRVAQEKDFFRLANASAFADDPAFGQPLRQSFLFEGDQILFQIAYLKYPEVNVLVDTAADIFFVMSYLIGSEDFDEFGGSGSSGCTSLYFHDQVPSKFTWNDVQPVFFHFPGDFKPMFPRCANATAKYRRAPNPGKYFYDVDRQHDVAISSICPDYS</sequence>
<comment type="caution">
    <text evidence="4">The sequence shown here is derived from an EMBL/GenBank/DDBJ whole genome shotgun (WGS) entry which is preliminary data.</text>
</comment>
<dbReference type="Proteomes" id="UP000265427">
    <property type="component" value="Unassembled WGS sequence"/>
</dbReference>
<proteinExistence type="predicted"/>
<keyword evidence="2" id="KW-0472">Membrane</keyword>
<protein>
    <recommendedName>
        <fullName evidence="3">PLOD1-3-like GT domain-containing protein</fullName>
    </recommendedName>
</protein>
<evidence type="ECO:0000256" key="2">
    <source>
        <dbReference type="SAM" id="Phobius"/>
    </source>
</evidence>
<evidence type="ECO:0000256" key="1">
    <source>
        <dbReference type="SAM" id="MobiDB-lite"/>
    </source>
</evidence>
<dbReference type="Pfam" id="PF25342">
    <property type="entry name" value="GT_PLOD"/>
    <property type="match status" value="1"/>
</dbReference>